<reference evidence="2 3" key="1">
    <citation type="submission" date="2020-02" db="EMBL/GenBank/DDBJ databases">
        <title>Draft genome sequence of Haematococcus lacustris strain NIES-144.</title>
        <authorList>
            <person name="Morimoto D."/>
            <person name="Nakagawa S."/>
            <person name="Yoshida T."/>
            <person name="Sawayama S."/>
        </authorList>
    </citation>
    <scope>NUCLEOTIDE SEQUENCE [LARGE SCALE GENOMIC DNA]</scope>
    <source>
        <strain evidence="2 3">NIES-144</strain>
    </source>
</reference>
<dbReference type="InterPro" id="IPR018247">
    <property type="entry name" value="EF_Hand_1_Ca_BS"/>
</dbReference>
<dbReference type="AlphaFoldDB" id="A0A699YVF7"/>
<proteinExistence type="predicted"/>
<evidence type="ECO:0008006" key="4">
    <source>
        <dbReference type="Google" id="ProtNLM"/>
    </source>
</evidence>
<gene>
    <name evidence="2" type="ORF">HaLaN_09635</name>
</gene>
<dbReference type="EMBL" id="BLLF01000642">
    <property type="protein sequence ID" value="GFH13700.1"/>
    <property type="molecule type" value="Genomic_DNA"/>
</dbReference>
<feature type="non-terminal residue" evidence="2">
    <location>
        <position position="1"/>
    </location>
</feature>
<organism evidence="2 3">
    <name type="scientific">Haematococcus lacustris</name>
    <name type="common">Green alga</name>
    <name type="synonym">Haematococcus pluvialis</name>
    <dbReference type="NCBI Taxonomy" id="44745"/>
    <lineage>
        <taxon>Eukaryota</taxon>
        <taxon>Viridiplantae</taxon>
        <taxon>Chlorophyta</taxon>
        <taxon>core chlorophytes</taxon>
        <taxon>Chlorophyceae</taxon>
        <taxon>CS clade</taxon>
        <taxon>Chlamydomonadales</taxon>
        <taxon>Haematococcaceae</taxon>
        <taxon>Haematococcus</taxon>
    </lineage>
</organism>
<dbReference type="InterPro" id="IPR011992">
    <property type="entry name" value="EF-hand-dom_pair"/>
</dbReference>
<keyword evidence="1" id="KW-0106">Calcium</keyword>
<evidence type="ECO:0000313" key="3">
    <source>
        <dbReference type="Proteomes" id="UP000485058"/>
    </source>
</evidence>
<evidence type="ECO:0000313" key="2">
    <source>
        <dbReference type="EMBL" id="GFH13700.1"/>
    </source>
</evidence>
<comment type="caution">
    <text evidence="2">The sequence shown here is derived from an EMBL/GenBank/DDBJ whole genome shotgun (WGS) entry which is preliminary data.</text>
</comment>
<name>A0A699YVF7_HAELA</name>
<evidence type="ECO:0000256" key="1">
    <source>
        <dbReference type="ARBA" id="ARBA00022837"/>
    </source>
</evidence>
<dbReference type="SUPFAM" id="SSF47473">
    <property type="entry name" value="EF-hand"/>
    <property type="match status" value="1"/>
</dbReference>
<keyword evidence="3" id="KW-1185">Reference proteome</keyword>
<accession>A0A699YVF7</accession>
<protein>
    <recommendedName>
        <fullName evidence="4">EF-hand domain-containing protein</fullName>
    </recommendedName>
</protein>
<dbReference type="PROSITE" id="PS00018">
    <property type="entry name" value="EF_HAND_1"/>
    <property type="match status" value="1"/>
</dbReference>
<sequence length="150" mass="15937">MPRGLQEVSVAGRPYLLDRGTGRVFRDVAGGTGAEPEPCGQWVGNRVVFTPAVTEAELYSALATYLERTGLALEDVFAVLDADLDGCLRAGPGSGGARELGRLFLDVVPHLTPSQLQLFSALADFDGDGHVSVEDLQLAGRESFEQLASF</sequence>
<dbReference type="Proteomes" id="UP000485058">
    <property type="component" value="Unassembled WGS sequence"/>
</dbReference>
<dbReference type="Gene3D" id="1.10.238.10">
    <property type="entry name" value="EF-hand"/>
    <property type="match status" value="1"/>
</dbReference>